<proteinExistence type="predicted"/>
<accession>A0A2J7PT98</accession>
<dbReference type="OrthoDB" id="7615244at2759"/>
<sequence>MHDQLTVKTLVGKFRNTYIPEKETAIDEGMIAWKGRLIFRVYMPDKPDKYSIKAYLVCESTSGYIWNFEIYCGKSRPIKELVVDLLGPQLLEKGYHLYQDNYYNSVELCEMLLQRNTYVCGTFRLDRGAPKELKDDIKNLKKKGKFVFPRKGQVLIQVWRDKRDVKLISTLHTAKIVESAKTNRKGEKICRPEVTGDYNKHMRGVDRADQMLHYYPCSRKTVKWTKKLVFFLLQVAALNSFILFKMNTTNEKYKKRKYKFKDFILDCVQKMTEPNKQCGEGEESRNEVDDESIASDSSAVTPPPAALKDRQ</sequence>
<feature type="domain" description="PiggyBac transposable element-derived protein" evidence="2">
    <location>
        <begin position="8"/>
        <end position="241"/>
    </location>
</feature>
<dbReference type="InterPro" id="IPR029526">
    <property type="entry name" value="PGBD"/>
</dbReference>
<keyword evidence="4" id="KW-1185">Reference proteome</keyword>
<comment type="caution">
    <text evidence="3">The sequence shown here is derived from an EMBL/GenBank/DDBJ whole genome shotgun (WGS) entry which is preliminary data.</text>
</comment>
<protein>
    <recommendedName>
        <fullName evidence="2">PiggyBac transposable element-derived protein domain-containing protein</fullName>
    </recommendedName>
</protein>
<dbReference type="EMBL" id="NEVH01021918">
    <property type="protein sequence ID" value="PNF19549.1"/>
    <property type="molecule type" value="Genomic_DNA"/>
</dbReference>
<evidence type="ECO:0000259" key="2">
    <source>
        <dbReference type="Pfam" id="PF13843"/>
    </source>
</evidence>
<dbReference type="STRING" id="105785.A0A2J7PT98"/>
<dbReference type="Pfam" id="PF13843">
    <property type="entry name" value="DDE_Tnp_1_7"/>
    <property type="match status" value="1"/>
</dbReference>
<gene>
    <name evidence="3" type="ORF">B7P43_G01194</name>
</gene>
<evidence type="ECO:0000313" key="4">
    <source>
        <dbReference type="Proteomes" id="UP000235965"/>
    </source>
</evidence>
<evidence type="ECO:0000313" key="3">
    <source>
        <dbReference type="EMBL" id="PNF19549.1"/>
    </source>
</evidence>
<reference evidence="3 4" key="1">
    <citation type="submission" date="2017-12" db="EMBL/GenBank/DDBJ databases">
        <title>Hemimetabolous genomes reveal molecular basis of termite eusociality.</title>
        <authorList>
            <person name="Harrison M.C."/>
            <person name="Jongepier E."/>
            <person name="Robertson H.M."/>
            <person name="Arning N."/>
            <person name="Bitard-Feildel T."/>
            <person name="Chao H."/>
            <person name="Childers C.P."/>
            <person name="Dinh H."/>
            <person name="Doddapaneni H."/>
            <person name="Dugan S."/>
            <person name="Gowin J."/>
            <person name="Greiner C."/>
            <person name="Han Y."/>
            <person name="Hu H."/>
            <person name="Hughes D.S.T."/>
            <person name="Huylmans A.-K."/>
            <person name="Kemena C."/>
            <person name="Kremer L.P.M."/>
            <person name="Lee S.L."/>
            <person name="Lopez-Ezquerra A."/>
            <person name="Mallet L."/>
            <person name="Monroy-Kuhn J.M."/>
            <person name="Moser A."/>
            <person name="Murali S.C."/>
            <person name="Muzny D.M."/>
            <person name="Otani S."/>
            <person name="Piulachs M.-D."/>
            <person name="Poelchau M."/>
            <person name="Qu J."/>
            <person name="Schaub F."/>
            <person name="Wada-Katsumata A."/>
            <person name="Worley K.C."/>
            <person name="Xie Q."/>
            <person name="Ylla G."/>
            <person name="Poulsen M."/>
            <person name="Gibbs R.A."/>
            <person name="Schal C."/>
            <person name="Richards S."/>
            <person name="Belles X."/>
            <person name="Korb J."/>
            <person name="Bornberg-Bauer E."/>
        </authorList>
    </citation>
    <scope>NUCLEOTIDE SEQUENCE [LARGE SCALE GENOMIC DNA]</scope>
    <source>
        <tissue evidence="3">Whole body</tissue>
    </source>
</reference>
<dbReference type="InParanoid" id="A0A2J7PT98"/>
<dbReference type="Proteomes" id="UP000235965">
    <property type="component" value="Unassembled WGS sequence"/>
</dbReference>
<dbReference type="PANTHER" id="PTHR46599">
    <property type="entry name" value="PIGGYBAC TRANSPOSABLE ELEMENT-DERIVED PROTEIN 4"/>
    <property type="match status" value="1"/>
</dbReference>
<organism evidence="3 4">
    <name type="scientific">Cryptotermes secundus</name>
    <dbReference type="NCBI Taxonomy" id="105785"/>
    <lineage>
        <taxon>Eukaryota</taxon>
        <taxon>Metazoa</taxon>
        <taxon>Ecdysozoa</taxon>
        <taxon>Arthropoda</taxon>
        <taxon>Hexapoda</taxon>
        <taxon>Insecta</taxon>
        <taxon>Pterygota</taxon>
        <taxon>Neoptera</taxon>
        <taxon>Polyneoptera</taxon>
        <taxon>Dictyoptera</taxon>
        <taxon>Blattodea</taxon>
        <taxon>Blattoidea</taxon>
        <taxon>Termitoidae</taxon>
        <taxon>Kalotermitidae</taxon>
        <taxon>Cryptotermitinae</taxon>
        <taxon>Cryptotermes</taxon>
    </lineage>
</organism>
<feature type="region of interest" description="Disordered" evidence="1">
    <location>
        <begin position="275"/>
        <end position="311"/>
    </location>
</feature>
<dbReference type="AlphaFoldDB" id="A0A2J7PT98"/>
<dbReference type="PANTHER" id="PTHR46599:SF3">
    <property type="entry name" value="PIGGYBAC TRANSPOSABLE ELEMENT-DERIVED PROTEIN 4"/>
    <property type="match status" value="1"/>
</dbReference>
<name>A0A2J7PT98_9NEOP</name>
<evidence type="ECO:0000256" key="1">
    <source>
        <dbReference type="SAM" id="MobiDB-lite"/>
    </source>
</evidence>